<keyword evidence="5" id="KW-1185">Reference proteome</keyword>
<dbReference type="RefSeq" id="WP_043077347.1">
    <property type="nucleotide sequence ID" value="NZ_CP011530.1"/>
</dbReference>
<organism evidence="2 4">
    <name type="scientific">Mycobacteroides immunogenum</name>
    <dbReference type="NCBI Taxonomy" id="83262"/>
    <lineage>
        <taxon>Bacteria</taxon>
        <taxon>Bacillati</taxon>
        <taxon>Actinomycetota</taxon>
        <taxon>Actinomycetes</taxon>
        <taxon>Mycobacteriales</taxon>
        <taxon>Mycobacteriaceae</taxon>
        <taxon>Mycobacteroides</taxon>
    </lineage>
</organism>
<dbReference type="EMBL" id="LJFO01000006">
    <property type="protein sequence ID" value="KPG11259.1"/>
    <property type="molecule type" value="Genomic_DNA"/>
</dbReference>
<gene>
    <name evidence="2" type="ORF">AN908_12840</name>
    <name evidence="3" type="ORF">AN912_11040</name>
</gene>
<feature type="domain" description="Helix-turn-helix" evidence="1">
    <location>
        <begin position="13"/>
        <end position="55"/>
    </location>
</feature>
<dbReference type="KEGG" id="miz:BAB75_01430"/>
<evidence type="ECO:0000313" key="5">
    <source>
        <dbReference type="Proteomes" id="UP000037962"/>
    </source>
</evidence>
<dbReference type="Proteomes" id="UP000037962">
    <property type="component" value="Unassembled WGS sequence"/>
</dbReference>
<reference evidence="4 5" key="1">
    <citation type="submission" date="2015-09" db="EMBL/GenBank/DDBJ databases">
        <title>Genome Sequences of Mycobacterium immunogenum Isolates, Recuperated from a Chloraminated Drinking Water Distribution System Simulator Subjected to Episodes of Nitrification.</title>
        <authorList>
            <person name="Gomez-Alvarez V."/>
            <person name="Revetta R.P."/>
        </authorList>
    </citation>
    <scope>NUCLEOTIDE SEQUENCE [LARGE SCALE GENOMIC DNA]</scope>
    <source>
        <strain evidence="2 4">H008</strain>
        <strain evidence="3 5">H076</strain>
    </source>
</reference>
<evidence type="ECO:0000259" key="1">
    <source>
        <dbReference type="Pfam" id="PF12728"/>
    </source>
</evidence>
<sequence length="61" mass="7040">MTEVLALRDRERAARYLDMTVRRLDDLRRAGAIRAVRDGNRWKYTTAALDEYVDSLPTNAA</sequence>
<dbReference type="GeneID" id="45762567"/>
<evidence type="ECO:0000313" key="2">
    <source>
        <dbReference type="EMBL" id="KPG11259.1"/>
    </source>
</evidence>
<dbReference type="InterPro" id="IPR041657">
    <property type="entry name" value="HTH_17"/>
</dbReference>
<protein>
    <recommendedName>
        <fullName evidence="1">Helix-turn-helix domain-containing protein</fullName>
    </recommendedName>
</protein>
<dbReference type="Pfam" id="PF12728">
    <property type="entry name" value="HTH_17"/>
    <property type="match status" value="1"/>
</dbReference>
<dbReference type="EMBL" id="LJFS01000011">
    <property type="protein sequence ID" value="KPG34287.1"/>
    <property type="molecule type" value="Genomic_DNA"/>
</dbReference>
<evidence type="ECO:0000313" key="4">
    <source>
        <dbReference type="Proteomes" id="UP000037843"/>
    </source>
</evidence>
<dbReference type="OrthoDB" id="4749113at2"/>
<accession>A0A7V8LPE1</accession>
<dbReference type="Proteomes" id="UP000037843">
    <property type="component" value="Unassembled WGS sequence"/>
</dbReference>
<dbReference type="AlphaFoldDB" id="A0A7V8LPE1"/>
<proteinExistence type="predicted"/>
<evidence type="ECO:0000313" key="3">
    <source>
        <dbReference type="EMBL" id="KPG34287.1"/>
    </source>
</evidence>
<name>A0A7V8LPE1_9MYCO</name>
<comment type="caution">
    <text evidence="2">The sequence shown here is derived from an EMBL/GenBank/DDBJ whole genome shotgun (WGS) entry which is preliminary data.</text>
</comment>